<accession>A0ABY0VFR6</accession>
<evidence type="ECO:0000313" key="3">
    <source>
        <dbReference type="Proteomes" id="UP000182476"/>
    </source>
</evidence>
<name>A0ABY0VFR6_9PSED</name>
<sequence>MDEISATAIQQKSKHHELIKNAIPEWIRQTSPHRISALKTVIAPLPEWISTASPMQLAALQRASEESWRAQNDVDQMLSEAQDVYAFAEPLLRQALKDQYGVDVDVKETFLQLFSPPHLSPWANNFNNGVESRIVSLLDAALHNFSDKEVLTSDSQFITRPDKSNRFDITGVRNNMSVDQFKTLCRTLDIGAHYKAHLEGYVRPVDGLARGVVQQTVIKSQKAALKAALYLASLKNDISASGYLAVQSLLKDIKAWKMDGLPVHYYQLKILDVQLRGIVLIAPDLHIHDSAARRVIVYVPHDPEHPLKEYASKAEFARELTRQLRDAPRNSTNSYQQFFSRFVDHQQRGRFFSALNAALVEITQHDKIPGVDKPVWRETPIENPRLHFEHVRFENDIHTFFTGDPWLYLYQQQQNKILNDAREMVISTQDADRMERWAWFDNLEKMLSDVFNAALMVVGPFIPFVGEVMMGYMVYQLVSEVVEGIVDLAEGLYLEGAEHIIGFVESLVQLVAFAGGMKIGSEVVLPKLSSFIESTTPVTLANGAKRLWSRDLEPYQKQNLTLTADSKPDETWLHRHEGKPILKLDTRHFELTKDPQNGKHRVKHPTRSDAYQPVVESNGEGAFVIEGEQPHRWDDSTLMARLGPDMGELADAYGDIRTVSQTDASAIRQMYADNERPSPLLSDTVTRFRIDRDIQTFIEQMGSERAQDYSSADPEMQFQLLDGLWPGNAIELVDARGEVLRVIGRAGGPGVQINSNRLADVDLLKTLLSHLDEAQLNTLLDVEFHITPSTLELNAKNLRAELAKRARSKRTSLFDARYRRVEAATSDSAKTIQAQVPGLPGTVARELLSIATPSEVQAIERGQLPARLENLARWALRDVRMSRAYEGFYLDSVDSPDMDRLALHSLEHLRGWNPDVRIEVRRFEYDGTLLDSIGQDDAGIRRTLVELHDSTFVAYDEDANALHSGMDLFSAILQALPDAERNALNIYIGQGAKLKLALRDNALQPYQLLKVLDGLPVLDPLTYDPQLMRLRGGSPGAGGERAVLEDIGGQYSDLVTVAFHPSVSAFKRFDYLRGLKLIHDSLPQDYLFDLFEALNAANATGEAGPGLRIVQSIEALPDLQKLMLPEQFNALTGRLFTKEGLVPLTELERNLGLNARNLEQTGRANAYQALLHSVRENGVTPSPELADLSSYGEWFSQAVVETEGPVQVSPQTMANLKMAQDAIYRAKELLPLSGNQLPSMWENGGSAIAKIKGLRGMDLEEGGFSAKLTTAEAARKAIDIKGGNCSENSKVTFSILASQPRTSSIHIVRATRFDHQYVVIGDDLSNLDALVVADSWPEFPAAHLASNAHFNFEMPPVTTLTPGPAVVEYAFINEAAPGPAVLPAVSEANTFRQIKINKLYEEGAAYAQWTSLRELGQTYAVEGGTPVLFERMPASVIDNRVDAYQRYREAFKDLLESEVD</sequence>
<dbReference type="Pfam" id="PF20178">
    <property type="entry name" value="ToxA_N"/>
    <property type="match status" value="1"/>
</dbReference>
<keyword evidence="3" id="KW-1185">Reference proteome</keyword>
<proteinExistence type="predicted"/>
<protein>
    <recommendedName>
        <fullName evidence="1">Dermonecrotic toxin N-terminal domain-containing protein</fullName>
    </recommendedName>
</protein>
<dbReference type="Proteomes" id="UP000182476">
    <property type="component" value="Chromosome I"/>
</dbReference>
<evidence type="ECO:0000313" key="2">
    <source>
        <dbReference type="EMBL" id="SDU19209.1"/>
    </source>
</evidence>
<dbReference type="EMBL" id="LT629796">
    <property type="protein sequence ID" value="SDU19209.1"/>
    <property type="molecule type" value="Genomic_DNA"/>
</dbReference>
<reference evidence="2 3" key="1">
    <citation type="submission" date="2016-10" db="EMBL/GenBank/DDBJ databases">
        <authorList>
            <person name="Varghese N."/>
            <person name="Submissions S."/>
        </authorList>
    </citation>
    <scope>NUCLEOTIDE SEQUENCE [LARGE SCALE GENOMIC DNA]</scope>
    <source>
        <strain evidence="2 3">LMG 21607</strain>
    </source>
</reference>
<feature type="domain" description="Dermonecrotic toxin N-terminal" evidence="1">
    <location>
        <begin position="79"/>
        <end position="345"/>
    </location>
</feature>
<organism evidence="2 3">
    <name type="scientific">Pseudomonas mandelii</name>
    <dbReference type="NCBI Taxonomy" id="75612"/>
    <lineage>
        <taxon>Bacteria</taxon>
        <taxon>Pseudomonadati</taxon>
        <taxon>Pseudomonadota</taxon>
        <taxon>Gammaproteobacteria</taxon>
        <taxon>Pseudomonadales</taxon>
        <taxon>Pseudomonadaceae</taxon>
        <taxon>Pseudomonas</taxon>
    </lineage>
</organism>
<evidence type="ECO:0000259" key="1">
    <source>
        <dbReference type="Pfam" id="PF20178"/>
    </source>
</evidence>
<gene>
    <name evidence="2" type="ORF">SAMN04489801_1416</name>
</gene>
<dbReference type="InterPro" id="IPR046673">
    <property type="entry name" value="ToxA_N"/>
</dbReference>